<evidence type="ECO:0000256" key="4">
    <source>
        <dbReference type="ARBA" id="ARBA00022777"/>
    </source>
</evidence>
<dbReference type="EMBL" id="JARKHS020002445">
    <property type="protein sequence ID" value="KAK8786742.1"/>
    <property type="molecule type" value="Genomic_DNA"/>
</dbReference>
<keyword evidence="2" id="KW-0808">Transferase</keyword>
<protein>
    <recommendedName>
        <fullName evidence="6">Protein kinase domain-containing protein</fullName>
    </recommendedName>
</protein>
<dbReference type="PROSITE" id="PS50011">
    <property type="entry name" value="PROTEIN_KINASE_DOM"/>
    <property type="match status" value="1"/>
</dbReference>
<evidence type="ECO:0000256" key="2">
    <source>
        <dbReference type="ARBA" id="ARBA00022679"/>
    </source>
</evidence>
<keyword evidence="5" id="KW-0067">ATP-binding</keyword>
<dbReference type="GO" id="GO:0005524">
    <property type="term" value="F:ATP binding"/>
    <property type="evidence" value="ECO:0007669"/>
    <property type="project" value="UniProtKB-KW"/>
</dbReference>
<dbReference type="GO" id="GO:0004674">
    <property type="term" value="F:protein serine/threonine kinase activity"/>
    <property type="evidence" value="ECO:0007669"/>
    <property type="project" value="UniProtKB-KW"/>
</dbReference>
<dbReference type="Proteomes" id="UP001321473">
    <property type="component" value="Unassembled WGS sequence"/>
</dbReference>
<proteinExistence type="predicted"/>
<name>A0AAQ4FJG1_AMBAM</name>
<keyword evidence="3" id="KW-0547">Nucleotide-binding</keyword>
<accession>A0AAQ4FJG1</accession>
<reference evidence="7 8" key="1">
    <citation type="journal article" date="2023" name="Arcadia Sci">
        <title>De novo assembly of a long-read Amblyomma americanum tick genome.</title>
        <authorList>
            <person name="Chou S."/>
            <person name="Poskanzer K.E."/>
            <person name="Rollins M."/>
            <person name="Thuy-Boun P.S."/>
        </authorList>
    </citation>
    <scope>NUCLEOTIDE SEQUENCE [LARGE SCALE GENOMIC DNA]</scope>
    <source>
        <strain evidence="7">F_SG_1</strain>
        <tissue evidence="7">Salivary glands</tissue>
    </source>
</reference>
<keyword evidence="4" id="KW-0418">Kinase</keyword>
<evidence type="ECO:0000313" key="7">
    <source>
        <dbReference type="EMBL" id="KAK8786742.1"/>
    </source>
</evidence>
<evidence type="ECO:0000256" key="3">
    <source>
        <dbReference type="ARBA" id="ARBA00022741"/>
    </source>
</evidence>
<sequence>MSHKLGLEARNRCGSLAYMAPEVLRREHYGVGADWWSFGIVLYTMLIGKTPLSQYAAEQNINIQTTRRELRYSTWQFKFIVANPMMPHLGPAPELLTLSATDRDLHVASCKIPADTVPGSVKILERPSHEQSGACGLLVAALSSRAHDGLGAERDERAASRAKPVLLGDDVKDGATDGASEPGGAVQARRKSAQTCCCGDKSGFRAPNINKDDVTGIVVAIGGRFPCLHIGLYGLSDIVRYFVALDFEQISSGANGEVDVHSRPYLCGTTTPLRVLAA</sequence>
<comment type="caution">
    <text evidence="7">The sequence shown here is derived from an EMBL/GenBank/DDBJ whole genome shotgun (WGS) entry which is preliminary data.</text>
</comment>
<keyword evidence="1" id="KW-0723">Serine/threonine-protein kinase</keyword>
<gene>
    <name evidence="7" type="ORF">V5799_023482</name>
</gene>
<dbReference type="AlphaFoldDB" id="A0AAQ4FJG1"/>
<keyword evidence="8" id="KW-1185">Reference proteome</keyword>
<dbReference type="InterPro" id="IPR011009">
    <property type="entry name" value="Kinase-like_dom_sf"/>
</dbReference>
<organism evidence="7 8">
    <name type="scientific">Amblyomma americanum</name>
    <name type="common">Lone star tick</name>
    <dbReference type="NCBI Taxonomy" id="6943"/>
    <lineage>
        <taxon>Eukaryota</taxon>
        <taxon>Metazoa</taxon>
        <taxon>Ecdysozoa</taxon>
        <taxon>Arthropoda</taxon>
        <taxon>Chelicerata</taxon>
        <taxon>Arachnida</taxon>
        <taxon>Acari</taxon>
        <taxon>Parasitiformes</taxon>
        <taxon>Ixodida</taxon>
        <taxon>Ixodoidea</taxon>
        <taxon>Ixodidae</taxon>
        <taxon>Amblyomminae</taxon>
        <taxon>Amblyomma</taxon>
    </lineage>
</organism>
<evidence type="ECO:0000256" key="1">
    <source>
        <dbReference type="ARBA" id="ARBA00022527"/>
    </source>
</evidence>
<evidence type="ECO:0000313" key="8">
    <source>
        <dbReference type="Proteomes" id="UP001321473"/>
    </source>
</evidence>
<dbReference type="Gene3D" id="1.10.510.10">
    <property type="entry name" value="Transferase(Phosphotransferase) domain 1"/>
    <property type="match status" value="1"/>
</dbReference>
<dbReference type="PANTHER" id="PTHR24351">
    <property type="entry name" value="RIBOSOMAL PROTEIN S6 KINASE"/>
    <property type="match status" value="1"/>
</dbReference>
<feature type="domain" description="Protein kinase" evidence="6">
    <location>
        <begin position="1"/>
        <end position="132"/>
    </location>
</feature>
<feature type="non-terminal residue" evidence="7">
    <location>
        <position position="278"/>
    </location>
</feature>
<evidence type="ECO:0000259" key="6">
    <source>
        <dbReference type="PROSITE" id="PS50011"/>
    </source>
</evidence>
<dbReference type="InterPro" id="IPR000719">
    <property type="entry name" value="Prot_kinase_dom"/>
</dbReference>
<dbReference type="Pfam" id="PF00069">
    <property type="entry name" value="Pkinase"/>
    <property type="match status" value="1"/>
</dbReference>
<evidence type="ECO:0000256" key="5">
    <source>
        <dbReference type="ARBA" id="ARBA00022840"/>
    </source>
</evidence>
<dbReference type="SUPFAM" id="SSF56112">
    <property type="entry name" value="Protein kinase-like (PK-like)"/>
    <property type="match status" value="1"/>
</dbReference>